<evidence type="ECO:0000256" key="2">
    <source>
        <dbReference type="ARBA" id="ARBA00023015"/>
    </source>
</evidence>
<dbReference type="PRINTS" id="PR00039">
    <property type="entry name" value="HTHLYSR"/>
</dbReference>
<dbReference type="Gene3D" id="1.10.10.10">
    <property type="entry name" value="Winged helix-like DNA-binding domain superfamily/Winged helix DNA-binding domain"/>
    <property type="match status" value="1"/>
</dbReference>
<dbReference type="SUPFAM" id="SSF46785">
    <property type="entry name" value="Winged helix' DNA-binding domain"/>
    <property type="match status" value="1"/>
</dbReference>
<protein>
    <submittedName>
        <fullName evidence="6">Pca operon transcription factor PcaQ</fullName>
    </submittedName>
</protein>
<dbReference type="InterPro" id="IPR012787">
    <property type="entry name" value="TF_PcaQ"/>
</dbReference>
<keyword evidence="3" id="KW-0238">DNA-binding</keyword>
<feature type="domain" description="HTH lysR-type" evidence="5">
    <location>
        <begin position="6"/>
        <end position="63"/>
    </location>
</feature>
<dbReference type="PANTHER" id="PTHR30419">
    <property type="entry name" value="HTH-TYPE TRANSCRIPTIONAL REGULATOR YBHD"/>
    <property type="match status" value="1"/>
</dbReference>
<dbReference type="InterPro" id="IPR050950">
    <property type="entry name" value="HTH-type_LysR_regulators"/>
</dbReference>
<organism evidence="6 7">
    <name type="scientific">Microbulbifer taiwanensis</name>
    <dbReference type="NCBI Taxonomy" id="986746"/>
    <lineage>
        <taxon>Bacteria</taxon>
        <taxon>Pseudomonadati</taxon>
        <taxon>Pseudomonadota</taxon>
        <taxon>Gammaproteobacteria</taxon>
        <taxon>Cellvibrionales</taxon>
        <taxon>Microbulbiferaceae</taxon>
        <taxon>Microbulbifer</taxon>
    </lineage>
</organism>
<dbReference type="PROSITE" id="PS50931">
    <property type="entry name" value="HTH_LYSR"/>
    <property type="match status" value="1"/>
</dbReference>
<dbReference type="Pfam" id="PF00126">
    <property type="entry name" value="HTH_1"/>
    <property type="match status" value="1"/>
</dbReference>
<evidence type="ECO:0000259" key="5">
    <source>
        <dbReference type="PROSITE" id="PS50931"/>
    </source>
</evidence>
<dbReference type="NCBIfam" id="TIGR02424">
    <property type="entry name" value="TF_pcaQ"/>
    <property type="match status" value="1"/>
</dbReference>
<dbReference type="SUPFAM" id="SSF53850">
    <property type="entry name" value="Periplasmic binding protein-like II"/>
    <property type="match status" value="1"/>
</dbReference>
<keyword evidence="4" id="KW-0804">Transcription</keyword>
<dbReference type="InterPro" id="IPR036388">
    <property type="entry name" value="WH-like_DNA-bd_sf"/>
</dbReference>
<name>A0ABW1YIJ4_9GAMM</name>
<evidence type="ECO:0000313" key="6">
    <source>
        <dbReference type="EMBL" id="MFC6632556.1"/>
    </source>
</evidence>
<dbReference type="Pfam" id="PF03466">
    <property type="entry name" value="LysR_substrate"/>
    <property type="match status" value="1"/>
</dbReference>
<comment type="similarity">
    <text evidence="1">Belongs to the LysR transcriptional regulatory family.</text>
</comment>
<dbReference type="Proteomes" id="UP001596425">
    <property type="component" value="Unassembled WGS sequence"/>
</dbReference>
<dbReference type="RefSeq" id="WP_193192091.1">
    <property type="nucleotide sequence ID" value="NZ_JACZFR010000025.1"/>
</dbReference>
<dbReference type="InterPro" id="IPR005119">
    <property type="entry name" value="LysR_subst-bd"/>
</dbReference>
<gene>
    <name evidence="6" type="primary">pcaQ</name>
    <name evidence="6" type="ORF">ACFQBM_04650</name>
</gene>
<dbReference type="EMBL" id="JBHSVR010000001">
    <property type="protein sequence ID" value="MFC6632556.1"/>
    <property type="molecule type" value="Genomic_DNA"/>
</dbReference>
<evidence type="ECO:0000256" key="3">
    <source>
        <dbReference type="ARBA" id="ARBA00023125"/>
    </source>
</evidence>
<comment type="caution">
    <text evidence="6">The sequence shown here is derived from an EMBL/GenBank/DDBJ whole genome shotgun (WGS) entry which is preliminary data.</text>
</comment>
<dbReference type="Gene3D" id="3.40.190.10">
    <property type="entry name" value="Periplasmic binding protein-like II"/>
    <property type="match status" value="2"/>
</dbReference>
<sequence length="305" mass="33405">MIDHRIKFRHLQCFLEADRQRGIARAAEKLALTQPAVSKSIRELEDILGTRLMTRGKNGVALTSFGEVFRNYAKQSLAALRQGVDSIVQARAYTAESLAIGALPTVAANIMPQAVAHFRASGARASLRLISGPNTHLLEQLRVGDLDLVIGRLAEPRKMTGLSFTQLYSEKMTWVVRPGHPLLKLADFDMERIAAYPLLVPTADSITRNSFDQWLIAHGIAEIPDRIETVSSSFGRSYVRRSDAIWVISRGVVEMDIDEGNLAELPADMSDTSGAVGLTTRAGADLPAAAQLFMSSVRHVAMEKI</sequence>
<reference evidence="7" key="1">
    <citation type="journal article" date="2019" name="Int. J. Syst. Evol. Microbiol.">
        <title>The Global Catalogue of Microorganisms (GCM) 10K type strain sequencing project: providing services to taxonomists for standard genome sequencing and annotation.</title>
        <authorList>
            <consortium name="The Broad Institute Genomics Platform"/>
            <consortium name="The Broad Institute Genome Sequencing Center for Infectious Disease"/>
            <person name="Wu L."/>
            <person name="Ma J."/>
        </authorList>
    </citation>
    <scope>NUCLEOTIDE SEQUENCE [LARGE SCALE GENOMIC DNA]</scope>
    <source>
        <strain evidence="7">CGMCC 1.13718</strain>
    </source>
</reference>
<evidence type="ECO:0000313" key="7">
    <source>
        <dbReference type="Proteomes" id="UP001596425"/>
    </source>
</evidence>
<keyword evidence="2" id="KW-0805">Transcription regulation</keyword>
<dbReference type="InterPro" id="IPR036390">
    <property type="entry name" value="WH_DNA-bd_sf"/>
</dbReference>
<proteinExistence type="inferred from homology"/>
<keyword evidence="7" id="KW-1185">Reference proteome</keyword>
<dbReference type="PANTHER" id="PTHR30419:SF8">
    <property type="entry name" value="NITROGEN ASSIMILATION TRANSCRIPTIONAL ACTIVATOR-RELATED"/>
    <property type="match status" value="1"/>
</dbReference>
<accession>A0ABW1YIJ4</accession>
<evidence type="ECO:0000256" key="1">
    <source>
        <dbReference type="ARBA" id="ARBA00009437"/>
    </source>
</evidence>
<evidence type="ECO:0000256" key="4">
    <source>
        <dbReference type="ARBA" id="ARBA00023163"/>
    </source>
</evidence>
<dbReference type="InterPro" id="IPR000847">
    <property type="entry name" value="LysR_HTH_N"/>
</dbReference>